<comment type="caution">
    <text evidence="2">The sequence shown here is derived from an EMBL/GenBank/DDBJ whole genome shotgun (WGS) entry which is preliminary data.</text>
</comment>
<accession>A0A813L7R7</accession>
<dbReference type="AlphaFoldDB" id="A0A813L7R7"/>
<feature type="non-terminal residue" evidence="2">
    <location>
        <position position="1"/>
    </location>
</feature>
<feature type="transmembrane region" description="Helical" evidence="1">
    <location>
        <begin position="24"/>
        <end position="43"/>
    </location>
</feature>
<dbReference type="PANTHER" id="PTHR13544">
    <property type="entry name" value="SELENOPROTEIN T"/>
    <property type="match status" value="1"/>
</dbReference>
<dbReference type="InterPro" id="IPR019389">
    <property type="entry name" value="Selenoprotein_T"/>
</dbReference>
<organism evidence="2 3">
    <name type="scientific">Polarella glacialis</name>
    <name type="common">Dinoflagellate</name>
    <dbReference type="NCBI Taxonomy" id="89957"/>
    <lineage>
        <taxon>Eukaryota</taxon>
        <taxon>Sar</taxon>
        <taxon>Alveolata</taxon>
        <taxon>Dinophyceae</taxon>
        <taxon>Suessiales</taxon>
        <taxon>Suessiaceae</taxon>
        <taxon>Polarella</taxon>
    </lineage>
</organism>
<keyword evidence="1" id="KW-0472">Membrane</keyword>
<proteinExistence type="predicted"/>
<dbReference type="GO" id="GO:0045454">
    <property type="term" value="P:cell redox homeostasis"/>
    <property type="evidence" value="ECO:0007669"/>
    <property type="project" value="TreeGrafter"/>
</dbReference>
<dbReference type="GO" id="GO:0005789">
    <property type="term" value="C:endoplasmic reticulum membrane"/>
    <property type="evidence" value="ECO:0007669"/>
    <property type="project" value="TreeGrafter"/>
</dbReference>
<evidence type="ECO:0000256" key="1">
    <source>
        <dbReference type="SAM" id="Phobius"/>
    </source>
</evidence>
<protein>
    <submittedName>
        <fullName evidence="2">Uncharacterized protein</fullName>
    </submittedName>
</protein>
<reference evidence="2" key="1">
    <citation type="submission" date="2021-02" db="EMBL/GenBank/DDBJ databases">
        <authorList>
            <person name="Dougan E. K."/>
            <person name="Rhodes N."/>
            <person name="Thang M."/>
            <person name="Chan C."/>
        </authorList>
    </citation>
    <scope>NUCLEOTIDE SEQUENCE</scope>
</reference>
<keyword evidence="1" id="KW-1133">Transmembrane helix</keyword>
<dbReference type="GO" id="GO:0004791">
    <property type="term" value="F:thioredoxin-disulfide reductase (NADPH) activity"/>
    <property type="evidence" value="ECO:0007669"/>
    <property type="project" value="TreeGrafter"/>
</dbReference>
<evidence type="ECO:0000313" key="2">
    <source>
        <dbReference type="EMBL" id="CAE8724340.1"/>
    </source>
</evidence>
<name>A0A813L7R7_POLGL</name>
<dbReference type="EMBL" id="CAJNNW010034874">
    <property type="protein sequence ID" value="CAE8724340.1"/>
    <property type="molecule type" value="Genomic_DNA"/>
</dbReference>
<dbReference type="PANTHER" id="PTHR13544:SF0">
    <property type="entry name" value="THIOREDOXIN REDUCTASE-LIKE SELENOPROTEIN T"/>
    <property type="match status" value="1"/>
</dbReference>
<evidence type="ECO:0000313" key="3">
    <source>
        <dbReference type="Proteomes" id="UP000626109"/>
    </source>
</evidence>
<gene>
    <name evidence="2" type="ORF">PGLA2088_LOCUS43664</name>
</gene>
<keyword evidence="1" id="KW-0812">Transmembrane</keyword>
<dbReference type="Proteomes" id="UP000626109">
    <property type="component" value="Unassembled WGS sequence"/>
</dbReference>
<sequence>MGESVCESLKVPVPGILVSAKQNMMMSFMVVWMVGNILSGSLLNTGAFEIQHGEQVIWSSLAE</sequence>